<dbReference type="InterPro" id="IPR039189">
    <property type="entry name" value="Fcp1"/>
</dbReference>
<gene>
    <name evidence="11" type="primary">ORF125071</name>
</gene>
<keyword evidence="4" id="KW-0904">Protein phosphatase</keyword>
<comment type="subcellular location">
    <subcellularLocation>
        <location evidence="1">Nucleus</location>
    </subcellularLocation>
</comment>
<feature type="compositionally biased region" description="Acidic residues" evidence="9">
    <location>
        <begin position="605"/>
        <end position="616"/>
    </location>
</feature>
<dbReference type="Pfam" id="PF00533">
    <property type="entry name" value="BRCT"/>
    <property type="match status" value="1"/>
</dbReference>
<evidence type="ECO:0000256" key="5">
    <source>
        <dbReference type="ARBA" id="ARBA00023242"/>
    </source>
</evidence>
<feature type="compositionally biased region" description="Polar residues" evidence="9">
    <location>
        <begin position="400"/>
        <end position="410"/>
    </location>
</feature>
<dbReference type="GO" id="GO:0008420">
    <property type="term" value="F:RNA polymerase II CTD heptapeptide repeat phosphatase activity"/>
    <property type="evidence" value="ECO:0007669"/>
    <property type="project" value="InterPro"/>
</dbReference>
<dbReference type="PROSITE" id="PS50172">
    <property type="entry name" value="BRCT"/>
    <property type="match status" value="1"/>
</dbReference>
<evidence type="ECO:0000256" key="9">
    <source>
        <dbReference type="SAM" id="MobiDB-lite"/>
    </source>
</evidence>
<dbReference type="Gene3D" id="3.40.50.10190">
    <property type="entry name" value="BRCT domain"/>
    <property type="match status" value="1"/>
</dbReference>
<evidence type="ECO:0000256" key="1">
    <source>
        <dbReference type="ARBA" id="ARBA00004123"/>
    </source>
</evidence>
<evidence type="ECO:0000256" key="8">
    <source>
        <dbReference type="ARBA" id="ARBA00048336"/>
    </source>
</evidence>
<dbReference type="InterPro" id="IPR036420">
    <property type="entry name" value="BRCT_dom_sf"/>
</dbReference>
<reference evidence="11" key="1">
    <citation type="submission" date="2014-12" db="EMBL/GenBank/DDBJ databases">
        <title>Insight into the proteome of Arion vulgaris.</title>
        <authorList>
            <person name="Aradska J."/>
            <person name="Bulat T."/>
            <person name="Smidak R."/>
            <person name="Sarate P."/>
            <person name="Gangsoo J."/>
            <person name="Sialana F."/>
            <person name="Bilban M."/>
            <person name="Lubec G."/>
        </authorList>
    </citation>
    <scope>NUCLEOTIDE SEQUENCE</scope>
    <source>
        <tissue evidence="11">Skin</tissue>
    </source>
</reference>
<evidence type="ECO:0000256" key="3">
    <source>
        <dbReference type="ARBA" id="ARBA00022801"/>
    </source>
</evidence>
<comment type="catalytic activity">
    <reaction evidence="7">
        <text>O-phospho-L-seryl-[protein] + H2O = L-seryl-[protein] + phosphate</text>
        <dbReference type="Rhea" id="RHEA:20629"/>
        <dbReference type="Rhea" id="RHEA-COMP:9863"/>
        <dbReference type="Rhea" id="RHEA-COMP:11604"/>
        <dbReference type="ChEBI" id="CHEBI:15377"/>
        <dbReference type="ChEBI" id="CHEBI:29999"/>
        <dbReference type="ChEBI" id="CHEBI:43474"/>
        <dbReference type="ChEBI" id="CHEBI:83421"/>
        <dbReference type="EC" id="3.1.3.16"/>
    </reaction>
</comment>
<dbReference type="PANTHER" id="PTHR23081">
    <property type="entry name" value="RNA POLYMERASE II CTD PHOSPHATASE"/>
    <property type="match status" value="1"/>
</dbReference>
<feature type="region of interest" description="Disordered" evidence="9">
    <location>
        <begin position="499"/>
        <end position="616"/>
    </location>
</feature>
<dbReference type="CDD" id="cd17729">
    <property type="entry name" value="BRCT_CTDP1"/>
    <property type="match status" value="1"/>
</dbReference>
<proteinExistence type="predicted"/>
<evidence type="ECO:0000256" key="4">
    <source>
        <dbReference type="ARBA" id="ARBA00022912"/>
    </source>
</evidence>
<dbReference type="EC" id="3.1.3.16" evidence="2"/>
<dbReference type="PANTHER" id="PTHR23081:SF36">
    <property type="entry name" value="RNA POLYMERASE II SUBUNIT A C-TERMINAL DOMAIN PHOSPHATASE"/>
    <property type="match status" value="1"/>
</dbReference>
<dbReference type="FunFam" id="3.40.50.10190:FF:000007">
    <property type="entry name" value="RNA polymerase II subunit A C-terminal domain phosphatase"/>
    <property type="match status" value="1"/>
</dbReference>
<feature type="region of interest" description="Disordered" evidence="9">
    <location>
        <begin position="142"/>
        <end position="161"/>
    </location>
</feature>
<feature type="region of interest" description="Disordered" evidence="9">
    <location>
        <begin position="47"/>
        <end position="103"/>
    </location>
</feature>
<name>A0A0B7AMT3_9EUPU</name>
<feature type="compositionally biased region" description="Polar residues" evidence="9">
    <location>
        <begin position="464"/>
        <end position="474"/>
    </location>
</feature>
<dbReference type="EMBL" id="HACG01034380">
    <property type="protein sequence ID" value="CEK81245.1"/>
    <property type="molecule type" value="Transcribed_RNA"/>
</dbReference>
<evidence type="ECO:0000256" key="6">
    <source>
        <dbReference type="ARBA" id="ARBA00040602"/>
    </source>
</evidence>
<evidence type="ECO:0000259" key="10">
    <source>
        <dbReference type="PROSITE" id="PS50172"/>
    </source>
</evidence>
<feature type="compositionally biased region" description="Basic and acidic residues" evidence="9">
    <location>
        <begin position="521"/>
        <end position="535"/>
    </location>
</feature>
<evidence type="ECO:0000256" key="7">
    <source>
        <dbReference type="ARBA" id="ARBA00047761"/>
    </source>
</evidence>
<evidence type="ECO:0000256" key="2">
    <source>
        <dbReference type="ARBA" id="ARBA00013081"/>
    </source>
</evidence>
<accession>A0A0B7AMT3</accession>
<dbReference type="SUPFAM" id="SSF52113">
    <property type="entry name" value="BRCT domain"/>
    <property type="match status" value="1"/>
</dbReference>
<feature type="region of interest" description="Disordered" evidence="9">
    <location>
        <begin position="397"/>
        <end position="487"/>
    </location>
</feature>
<dbReference type="AlphaFoldDB" id="A0A0B7AMT3"/>
<feature type="non-terminal residue" evidence="11">
    <location>
        <position position="1"/>
    </location>
</feature>
<feature type="compositionally biased region" description="Basic and acidic residues" evidence="9">
    <location>
        <begin position="451"/>
        <end position="463"/>
    </location>
</feature>
<feature type="compositionally biased region" description="Acidic residues" evidence="9">
    <location>
        <begin position="499"/>
        <end position="520"/>
    </location>
</feature>
<feature type="compositionally biased region" description="Acidic residues" evidence="9">
    <location>
        <begin position="566"/>
        <end position="583"/>
    </location>
</feature>
<organism evidence="11">
    <name type="scientific">Arion vulgaris</name>
    <dbReference type="NCBI Taxonomy" id="1028688"/>
    <lineage>
        <taxon>Eukaryota</taxon>
        <taxon>Metazoa</taxon>
        <taxon>Spiralia</taxon>
        <taxon>Lophotrochozoa</taxon>
        <taxon>Mollusca</taxon>
        <taxon>Gastropoda</taxon>
        <taxon>Heterobranchia</taxon>
        <taxon>Euthyneura</taxon>
        <taxon>Panpulmonata</taxon>
        <taxon>Eupulmonata</taxon>
        <taxon>Stylommatophora</taxon>
        <taxon>Helicina</taxon>
        <taxon>Arionoidea</taxon>
        <taxon>Arionidae</taxon>
        <taxon>Arion</taxon>
    </lineage>
</organism>
<dbReference type="InterPro" id="IPR001357">
    <property type="entry name" value="BRCT_dom"/>
</dbReference>
<evidence type="ECO:0000313" key="11">
    <source>
        <dbReference type="EMBL" id="CEK81245.1"/>
    </source>
</evidence>
<protein>
    <recommendedName>
        <fullName evidence="6">RNA polymerase II subunit A C-terminal domain phosphatase</fullName>
        <ecNumber evidence="2">3.1.3.16</ecNumber>
    </recommendedName>
</protein>
<sequence length="630" mass="70304">WNHAPNLVHVKPYRFFQGTADINAPPGLTKSEHDNEPISHKLIDQLHQPNKSQLPNLDRKDEHTSTSPDIHVKITSGDSESKNVKDDVQKSIDQEETRTEKNNISSVEMEVTADVTTDFAVPCSTAASNVKEFSLDSLEQIPQPGHLVSPETGLESPETGLEIPESGLEITDILTDKATTDTEVILNPAISHSEKMDDLISADLNNEENVNPSLNHTESKGNSECKIDKTDSACEQNNQEVIEWADDDDYLLHLEEILTRIHKAYYGMYEQYQRNGTSELPDLKNIIPYVRKKTLKGANIVFSGMFPLNMGLEKSLPYSVAKALGANIKNDIIPRKTKTGNNTEATTHLVAAKPGTGKHKTALKAKGMHIVNGDWLWSCNERWEWVDETCYPLVNKDQLSKNTSSPSESSIRPGGKSEHKKRKNIEPTNNDDDDDPGEKSGLGTTRKSKKMKLDKQEINKDSDMQSLASTSNAKDTPEENFASSFNPLYSFSDEDIEFMDKEVDELMDEDGVSSDETDEEREARIRQEVLRRAEESDSDSESLSGDLPRGLKMHRKSLSPNRKDNVEDEEKETDACDDDETENELVRYQKNMAAFAGGESGSESEHDDDSIGSVDDEIAEAVEKEFLSSL</sequence>
<feature type="compositionally biased region" description="Basic and acidic residues" evidence="9">
    <location>
        <begin position="79"/>
        <end position="101"/>
    </location>
</feature>
<comment type="catalytic activity">
    <reaction evidence="8">
        <text>O-phospho-L-threonyl-[protein] + H2O = L-threonyl-[protein] + phosphate</text>
        <dbReference type="Rhea" id="RHEA:47004"/>
        <dbReference type="Rhea" id="RHEA-COMP:11060"/>
        <dbReference type="Rhea" id="RHEA-COMP:11605"/>
        <dbReference type="ChEBI" id="CHEBI:15377"/>
        <dbReference type="ChEBI" id="CHEBI:30013"/>
        <dbReference type="ChEBI" id="CHEBI:43474"/>
        <dbReference type="ChEBI" id="CHEBI:61977"/>
        <dbReference type="EC" id="3.1.3.16"/>
    </reaction>
</comment>
<dbReference type="GO" id="GO:0005634">
    <property type="term" value="C:nucleus"/>
    <property type="evidence" value="ECO:0007669"/>
    <property type="project" value="UniProtKB-SubCell"/>
</dbReference>
<keyword evidence="3" id="KW-0378">Hydrolase</keyword>
<keyword evidence="5" id="KW-0539">Nucleus</keyword>
<feature type="domain" description="BRCT" evidence="10">
    <location>
        <begin position="290"/>
        <end position="393"/>
    </location>
</feature>